<feature type="region of interest" description="Disordered" evidence="1">
    <location>
        <begin position="104"/>
        <end position="145"/>
    </location>
</feature>
<organism evidence="2 3">
    <name type="scientific">Porites evermanni</name>
    <dbReference type="NCBI Taxonomy" id="104178"/>
    <lineage>
        <taxon>Eukaryota</taxon>
        <taxon>Metazoa</taxon>
        <taxon>Cnidaria</taxon>
        <taxon>Anthozoa</taxon>
        <taxon>Hexacorallia</taxon>
        <taxon>Scleractinia</taxon>
        <taxon>Fungiina</taxon>
        <taxon>Poritidae</taxon>
        <taxon>Porites</taxon>
    </lineage>
</organism>
<sequence>MTQWSSFYFTHPTSYYPAPSTQIHFQDFPRMTQQNLPVMSSAHQDLMRNWANTHSKCIRQCTIRQETTKYKAGTLPLNMYQTAIHRGEWLEFAPVKRVEPEFLKEEGRKGAPTSGDPGDDQLSEYDDNSSDNDSDNFGVEEDGATRDMQNEELGCLFASCRMQREGIVKKQTRLCFGRQSLEDIRGMTEATERGEAALVSLRSDRCDSKYQRRDLLLQQKMELDESMRRDRE</sequence>
<dbReference type="Proteomes" id="UP001159427">
    <property type="component" value="Unassembled WGS sequence"/>
</dbReference>
<proteinExistence type="predicted"/>
<name>A0ABN8QWP3_9CNID</name>
<comment type="caution">
    <text evidence="2">The sequence shown here is derived from an EMBL/GenBank/DDBJ whole genome shotgun (WGS) entry which is preliminary data.</text>
</comment>
<keyword evidence="3" id="KW-1185">Reference proteome</keyword>
<accession>A0ABN8QWP3</accession>
<evidence type="ECO:0000256" key="1">
    <source>
        <dbReference type="SAM" id="MobiDB-lite"/>
    </source>
</evidence>
<evidence type="ECO:0000313" key="2">
    <source>
        <dbReference type="EMBL" id="CAH3170070.1"/>
    </source>
</evidence>
<dbReference type="EMBL" id="CALNXI010001471">
    <property type="protein sequence ID" value="CAH3170070.1"/>
    <property type="molecule type" value="Genomic_DNA"/>
</dbReference>
<gene>
    <name evidence="2" type="ORF">PEVE_00007126</name>
</gene>
<protein>
    <recommendedName>
        <fullName evidence="4">No apical meristem-associated C-terminal domain-containing protein</fullName>
    </recommendedName>
</protein>
<reference evidence="2 3" key="1">
    <citation type="submission" date="2022-05" db="EMBL/GenBank/DDBJ databases">
        <authorList>
            <consortium name="Genoscope - CEA"/>
            <person name="William W."/>
        </authorList>
    </citation>
    <scope>NUCLEOTIDE SEQUENCE [LARGE SCALE GENOMIC DNA]</scope>
</reference>
<feature type="compositionally biased region" description="Acidic residues" evidence="1">
    <location>
        <begin position="117"/>
        <end position="142"/>
    </location>
</feature>
<evidence type="ECO:0008006" key="4">
    <source>
        <dbReference type="Google" id="ProtNLM"/>
    </source>
</evidence>
<evidence type="ECO:0000313" key="3">
    <source>
        <dbReference type="Proteomes" id="UP001159427"/>
    </source>
</evidence>